<dbReference type="AlphaFoldDB" id="A0A5J4QNG9"/>
<keyword evidence="1" id="KW-0472">Membrane</keyword>
<comment type="caution">
    <text evidence="2">The sequence shown here is derived from an EMBL/GenBank/DDBJ whole genome shotgun (WGS) entry which is preliminary data.</text>
</comment>
<accession>A0A5J4QNG9</accession>
<proteinExistence type="predicted"/>
<gene>
    <name evidence="2" type="ORF">EZS27_027649</name>
</gene>
<feature type="transmembrane region" description="Helical" evidence="1">
    <location>
        <begin position="48"/>
        <end position="70"/>
    </location>
</feature>
<name>A0A5J4QNG9_9ZZZZ</name>
<keyword evidence="1" id="KW-1133">Transmembrane helix</keyword>
<evidence type="ECO:0000313" key="2">
    <source>
        <dbReference type="EMBL" id="KAA6322855.1"/>
    </source>
</evidence>
<reference evidence="2" key="1">
    <citation type="submission" date="2019-03" db="EMBL/GenBank/DDBJ databases">
        <title>Single cell metagenomics reveals metabolic interactions within the superorganism composed of flagellate Streblomastix strix and complex community of Bacteroidetes bacteria on its surface.</title>
        <authorList>
            <person name="Treitli S.C."/>
            <person name="Kolisko M."/>
            <person name="Husnik F."/>
            <person name="Keeling P."/>
            <person name="Hampl V."/>
        </authorList>
    </citation>
    <scope>NUCLEOTIDE SEQUENCE</scope>
    <source>
        <strain evidence="2">STM</strain>
    </source>
</reference>
<protein>
    <submittedName>
        <fullName evidence="2">Uncharacterized protein</fullName>
    </submittedName>
</protein>
<organism evidence="2">
    <name type="scientific">termite gut metagenome</name>
    <dbReference type="NCBI Taxonomy" id="433724"/>
    <lineage>
        <taxon>unclassified sequences</taxon>
        <taxon>metagenomes</taxon>
        <taxon>organismal metagenomes</taxon>
    </lineage>
</organism>
<evidence type="ECO:0000256" key="1">
    <source>
        <dbReference type="SAM" id="Phobius"/>
    </source>
</evidence>
<feature type="non-terminal residue" evidence="2">
    <location>
        <position position="1"/>
    </location>
</feature>
<dbReference type="EMBL" id="SNRY01002943">
    <property type="protein sequence ID" value="KAA6322855.1"/>
    <property type="molecule type" value="Genomic_DNA"/>
</dbReference>
<sequence>EINFNVPEDIIFETYRNQNLSGISDNDMYVLYKDKDSQLWMSGRTSPSVVFCMLIICVFSAYVFTSSYTGRKCSFFLSNRYSFPSMVFIHKKPFLSSTIFCIFCGGVGEYTNPSRLLYVLNLTPSKLHNPYHVPNQMNPSLSFSVQLTLLCGSPFSTV</sequence>
<keyword evidence="1" id="KW-0812">Transmembrane</keyword>